<evidence type="ECO:0000256" key="2">
    <source>
        <dbReference type="ARBA" id="ARBA00023125"/>
    </source>
</evidence>
<sequence>MARWAPGASDRLQRAAMELFAEDGFEATTVAGIAGRAGVTERTFFRHFADKREVLFAGEEQLEAVFVDAIADAPADASLAGLLVAALDAGGRALQDVRGRDFARLRNEIITANEQLRERELLKLAKLSHAVAAALVARGVADVTACLAGELVVLVFKTAFDRWIAPDETRDLVDLQREGLAAISDLTRAETV</sequence>
<dbReference type="InterPro" id="IPR001647">
    <property type="entry name" value="HTH_TetR"/>
</dbReference>
<reference evidence="6 7" key="1">
    <citation type="submission" date="2019-01" db="EMBL/GenBank/DDBJ databases">
        <title>Sequencing the genomes of 1000 actinobacteria strains.</title>
        <authorList>
            <person name="Klenk H.-P."/>
        </authorList>
    </citation>
    <scope>NUCLEOTIDE SEQUENCE [LARGE SCALE GENOMIC DNA]</scope>
    <source>
        <strain evidence="6 7">DSM 43925</strain>
    </source>
</reference>
<organism evidence="6 7">
    <name type="scientific">Nonomuraea polychroma</name>
    <dbReference type="NCBI Taxonomy" id="46176"/>
    <lineage>
        <taxon>Bacteria</taxon>
        <taxon>Bacillati</taxon>
        <taxon>Actinomycetota</taxon>
        <taxon>Actinomycetes</taxon>
        <taxon>Streptosporangiales</taxon>
        <taxon>Streptosporangiaceae</taxon>
        <taxon>Nonomuraea</taxon>
    </lineage>
</organism>
<evidence type="ECO:0000256" key="1">
    <source>
        <dbReference type="ARBA" id="ARBA00023015"/>
    </source>
</evidence>
<evidence type="ECO:0000313" key="7">
    <source>
        <dbReference type="Proteomes" id="UP000284824"/>
    </source>
</evidence>
<dbReference type="RefSeq" id="WP_127937555.1">
    <property type="nucleotide sequence ID" value="NZ_SAUN01000001.1"/>
</dbReference>
<dbReference type="OrthoDB" id="4746440at2"/>
<evidence type="ECO:0000256" key="3">
    <source>
        <dbReference type="ARBA" id="ARBA00023163"/>
    </source>
</evidence>
<keyword evidence="3" id="KW-0804">Transcription</keyword>
<keyword evidence="7" id="KW-1185">Reference proteome</keyword>
<dbReference type="PROSITE" id="PS50977">
    <property type="entry name" value="HTH_TETR_2"/>
    <property type="match status" value="1"/>
</dbReference>
<dbReference type="GO" id="GO:0003700">
    <property type="term" value="F:DNA-binding transcription factor activity"/>
    <property type="evidence" value="ECO:0007669"/>
    <property type="project" value="TreeGrafter"/>
</dbReference>
<evidence type="ECO:0000256" key="4">
    <source>
        <dbReference type="PROSITE-ProRule" id="PRU00335"/>
    </source>
</evidence>
<keyword evidence="2 4" id="KW-0238">DNA-binding</keyword>
<dbReference type="PANTHER" id="PTHR30055:SF238">
    <property type="entry name" value="MYCOFACTOCIN BIOSYNTHESIS TRANSCRIPTIONAL REGULATOR MFTR-RELATED"/>
    <property type="match status" value="1"/>
</dbReference>
<name>A0A438MJL5_9ACTN</name>
<dbReference type="PRINTS" id="PR00455">
    <property type="entry name" value="HTHTETR"/>
</dbReference>
<dbReference type="InterPro" id="IPR050109">
    <property type="entry name" value="HTH-type_TetR-like_transc_reg"/>
</dbReference>
<dbReference type="InterPro" id="IPR023772">
    <property type="entry name" value="DNA-bd_HTH_TetR-type_CS"/>
</dbReference>
<feature type="domain" description="HTH tetR-type" evidence="5">
    <location>
        <begin position="6"/>
        <end position="66"/>
    </location>
</feature>
<evidence type="ECO:0000259" key="5">
    <source>
        <dbReference type="PROSITE" id="PS50977"/>
    </source>
</evidence>
<dbReference type="EMBL" id="SAUN01000001">
    <property type="protein sequence ID" value="RVX45833.1"/>
    <property type="molecule type" value="Genomic_DNA"/>
</dbReference>
<accession>A0A438MJL5</accession>
<dbReference type="GO" id="GO:0000976">
    <property type="term" value="F:transcription cis-regulatory region binding"/>
    <property type="evidence" value="ECO:0007669"/>
    <property type="project" value="TreeGrafter"/>
</dbReference>
<gene>
    <name evidence="6" type="ORF">EDD27_8657</name>
</gene>
<dbReference type="PROSITE" id="PS01081">
    <property type="entry name" value="HTH_TETR_1"/>
    <property type="match status" value="1"/>
</dbReference>
<evidence type="ECO:0000313" key="6">
    <source>
        <dbReference type="EMBL" id="RVX45833.1"/>
    </source>
</evidence>
<keyword evidence="1" id="KW-0805">Transcription regulation</keyword>
<protein>
    <submittedName>
        <fullName evidence="6">TetR family transcriptional regulator</fullName>
    </submittedName>
</protein>
<dbReference type="AlphaFoldDB" id="A0A438MJL5"/>
<dbReference type="SUPFAM" id="SSF46689">
    <property type="entry name" value="Homeodomain-like"/>
    <property type="match status" value="1"/>
</dbReference>
<dbReference type="Gene3D" id="1.10.357.10">
    <property type="entry name" value="Tetracycline Repressor, domain 2"/>
    <property type="match status" value="1"/>
</dbReference>
<dbReference type="Proteomes" id="UP000284824">
    <property type="component" value="Unassembled WGS sequence"/>
</dbReference>
<dbReference type="Pfam" id="PF00440">
    <property type="entry name" value="TetR_N"/>
    <property type="match status" value="1"/>
</dbReference>
<comment type="caution">
    <text evidence="6">The sequence shown here is derived from an EMBL/GenBank/DDBJ whole genome shotgun (WGS) entry which is preliminary data.</text>
</comment>
<feature type="DNA-binding region" description="H-T-H motif" evidence="4">
    <location>
        <begin position="29"/>
        <end position="48"/>
    </location>
</feature>
<dbReference type="InterPro" id="IPR009057">
    <property type="entry name" value="Homeodomain-like_sf"/>
</dbReference>
<proteinExistence type="predicted"/>
<dbReference type="PANTHER" id="PTHR30055">
    <property type="entry name" value="HTH-TYPE TRANSCRIPTIONAL REGULATOR RUTR"/>
    <property type="match status" value="1"/>
</dbReference>